<dbReference type="Proteomes" id="UP001195483">
    <property type="component" value="Unassembled WGS sequence"/>
</dbReference>
<sequence>MEKNAVLKEESPVRNQENQHCQFMKFAINNFATGAMREGQCNTASMAKFTYGRVISQAPATATGGQVHKPTITIMTEGQEQTSTMKRGQNQILQTKIMTGRLEQAKTLKTKREDQGIFPTLCRQTEKFGQTRAKKYQKRSRENSDGSPLD</sequence>
<keyword evidence="3" id="KW-1185">Reference proteome</keyword>
<dbReference type="AlphaFoldDB" id="A0AAE0TCW5"/>
<name>A0AAE0TCW5_9BIVA</name>
<evidence type="ECO:0000313" key="2">
    <source>
        <dbReference type="EMBL" id="KAK3607448.1"/>
    </source>
</evidence>
<organism evidence="2 3">
    <name type="scientific">Potamilus streckersoni</name>
    <dbReference type="NCBI Taxonomy" id="2493646"/>
    <lineage>
        <taxon>Eukaryota</taxon>
        <taxon>Metazoa</taxon>
        <taxon>Spiralia</taxon>
        <taxon>Lophotrochozoa</taxon>
        <taxon>Mollusca</taxon>
        <taxon>Bivalvia</taxon>
        <taxon>Autobranchia</taxon>
        <taxon>Heteroconchia</taxon>
        <taxon>Palaeoheterodonta</taxon>
        <taxon>Unionida</taxon>
        <taxon>Unionoidea</taxon>
        <taxon>Unionidae</taxon>
        <taxon>Ambleminae</taxon>
        <taxon>Lampsilini</taxon>
        <taxon>Potamilus</taxon>
    </lineage>
</organism>
<reference evidence="2" key="1">
    <citation type="journal article" date="2021" name="Genome Biol. Evol.">
        <title>A High-Quality Reference Genome for a Parasitic Bivalve with Doubly Uniparental Inheritance (Bivalvia: Unionida).</title>
        <authorList>
            <person name="Smith C.H."/>
        </authorList>
    </citation>
    <scope>NUCLEOTIDE SEQUENCE</scope>
    <source>
        <strain evidence="2">CHS0354</strain>
    </source>
</reference>
<reference evidence="2" key="2">
    <citation type="journal article" date="2021" name="Genome Biol. Evol.">
        <title>Developing a high-quality reference genome for a parasitic bivalve with doubly uniparental inheritance (Bivalvia: Unionida).</title>
        <authorList>
            <person name="Smith C.H."/>
        </authorList>
    </citation>
    <scope>NUCLEOTIDE SEQUENCE</scope>
    <source>
        <strain evidence="2">CHS0354</strain>
        <tissue evidence="2">Mantle</tissue>
    </source>
</reference>
<proteinExistence type="predicted"/>
<dbReference type="EMBL" id="JAEAOA010000968">
    <property type="protein sequence ID" value="KAK3607448.1"/>
    <property type="molecule type" value="Genomic_DNA"/>
</dbReference>
<comment type="caution">
    <text evidence="2">The sequence shown here is derived from an EMBL/GenBank/DDBJ whole genome shotgun (WGS) entry which is preliminary data.</text>
</comment>
<feature type="region of interest" description="Disordered" evidence="1">
    <location>
        <begin position="121"/>
        <end position="150"/>
    </location>
</feature>
<reference evidence="2" key="3">
    <citation type="submission" date="2023-05" db="EMBL/GenBank/DDBJ databases">
        <authorList>
            <person name="Smith C.H."/>
        </authorList>
    </citation>
    <scope>NUCLEOTIDE SEQUENCE</scope>
    <source>
        <strain evidence="2">CHS0354</strain>
        <tissue evidence="2">Mantle</tissue>
    </source>
</reference>
<protein>
    <submittedName>
        <fullName evidence="2">Uncharacterized protein</fullName>
    </submittedName>
</protein>
<evidence type="ECO:0000313" key="3">
    <source>
        <dbReference type="Proteomes" id="UP001195483"/>
    </source>
</evidence>
<gene>
    <name evidence="2" type="ORF">CHS0354_015590</name>
</gene>
<accession>A0AAE0TCW5</accession>
<evidence type="ECO:0000256" key="1">
    <source>
        <dbReference type="SAM" id="MobiDB-lite"/>
    </source>
</evidence>